<keyword evidence="3" id="KW-1185">Reference proteome</keyword>
<reference evidence="2 3" key="1">
    <citation type="submission" date="2024-11" db="EMBL/GenBank/DDBJ databases">
        <title>Adaptive evolution of stress response genes in parasites aligns with host niche diversity.</title>
        <authorList>
            <person name="Hahn C."/>
            <person name="Resl P."/>
        </authorList>
    </citation>
    <scope>NUCLEOTIDE SEQUENCE [LARGE SCALE GENOMIC DNA]</scope>
    <source>
        <strain evidence="2">EGGRZ-B1_66</strain>
        <tissue evidence="2">Body</tissue>
    </source>
</reference>
<protein>
    <submittedName>
        <fullName evidence="2">Uncharacterized protein</fullName>
    </submittedName>
</protein>
<evidence type="ECO:0000313" key="2">
    <source>
        <dbReference type="EMBL" id="KAL3316416.1"/>
    </source>
</evidence>
<dbReference type="EMBL" id="JBJKFK010000542">
    <property type="protein sequence ID" value="KAL3316416.1"/>
    <property type="molecule type" value="Genomic_DNA"/>
</dbReference>
<dbReference type="PANTHER" id="PTHR15678:SF6">
    <property type="entry name" value="BRIDGE-LIKE LIPID TRANSFER PROTEIN FAMILY MEMBER 2"/>
    <property type="match status" value="1"/>
</dbReference>
<feature type="region of interest" description="Disordered" evidence="1">
    <location>
        <begin position="435"/>
        <end position="467"/>
    </location>
</feature>
<sequence>MIHIAENTMCHGPNWEPAWGWLNSRMECIFRPSQDPSRPVIGWWDRIRLTWHGRIYFVHQQMTWLYSISPDPQNTEEYFAWHWTKCFVKWQTGLFIIQGDFEAQSRSSVKHEGICRLLFLPDLELKIALDWLTLGDPHDHHSVRPVNPNRVNLDPNQPPHDTYHLFRAHRVNMDLSFTVKSLDSRTENRFPRCFFYTNVIKFLDKMKMCFARVSRPIRRGLVFKRVKPRRPNFSRLFESIHLTVSVPELEITYWVSQAKRIGVFIHTGPLQLAADFNLVVDGDRPIKREFISLLHPTSPETVMTHQNGPHIVDGLIRRPRAIWSIKQLILNLHQLSAWLRKRDCQSGISVILKSMDLHKNEGTLCEGPESTSVGEKFVHGTEFDCSEAWAEIAYNTEFVIVSILRITKLGDSEREAMHPSKEGTYVRVGMPDDQAQTDGNANWYSPELQHQSSSPGRGKASLTHEDLTPANRVEIHSFKMRWNKRNRDLVFEMMDSWRNARELKRNLSAQALKHLQVHRRQRISPQSLHANAIRTNRSSSGLVHPPRASPIPSAVGNDLPDASTKTLGIPLLGQLLKEAQSTRFIAHCEENWMFNERIRNRRPPKRDPLLIRKIYHPDAAEVL</sequence>
<feature type="compositionally biased region" description="Polar residues" evidence="1">
    <location>
        <begin position="435"/>
        <end position="455"/>
    </location>
</feature>
<dbReference type="Proteomes" id="UP001626550">
    <property type="component" value="Unassembled WGS sequence"/>
</dbReference>
<dbReference type="Pfam" id="PF10344">
    <property type="entry name" value="Hobbit"/>
    <property type="match status" value="1"/>
</dbReference>
<accession>A0ABD2QDL3</accession>
<comment type="caution">
    <text evidence="2">The sequence shown here is derived from an EMBL/GenBank/DDBJ whole genome shotgun (WGS) entry which is preliminary data.</text>
</comment>
<name>A0ABD2QDL3_9PLAT</name>
<dbReference type="AlphaFoldDB" id="A0ABD2QDL3"/>
<dbReference type="InterPro" id="IPR045167">
    <property type="entry name" value="Hobbit"/>
</dbReference>
<evidence type="ECO:0000256" key="1">
    <source>
        <dbReference type="SAM" id="MobiDB-lite"/>
    </source>
</evidence>
<dbReference type="PANTHER" id="PTHR15678">
    <property type="entry name" value="ANTIGEN MLAA-22-RELATED"/>
    <property type="match status" value="1"/>
</dbReference>
<proteinExistence type="predicted"/>
<organism evidence="2 3">
    <name type="scientific">Cichlidogyrus casuarinus</name>
    <dbReference type="NCBI Taxonomy" id="1844966"/>
    <lineage>
        <taxon>Eukaryota</taxon>
        <taxon>Metazoa</taxon>
        <taxon>Spiralia</taxon>
        <taxon>Lophotrochozoa</taxon>
        <taxon>Platyhelminthes</taxon>
        <taxon>Monogenea</taxon>
        <taxon>Monopisthocotylea</taxon>
        <taxon>Dactylogyridea</taxon>
        <taxon>Ancyrocephalidae</taxon>
        <taxon>Cichlidogyrus</taxon>
    </lineage>
</organism>
<evidence type="ECO:0000313" key="3">
    <source>
        <dbReference type="Proteomes" id="UP001626550"/>
    </source>
</evidence>
<gene>
    <name evidence="2" type="ORF">Ciccas_004933</name>
</gene>